<dbReference type="Proteomes" id="UP001209570">
    <property type="component" value="Unassembled WGS sequence"/>
</dbReference>
<proteinExistence type="predicted"/>
<keyword evidence="4" id="KW-1185">Reference proteome</keyword>
<evidence type="ECO:0000256" key="2">
    <source>
        <dbReference type="SAM" id="SignalP"/>
    </source>
</evidence>
<feature type="transmembrane region" description="Helical" evidence="1">
    <location>
        <begin position="319"/>
        <end position="335"/>
    </location>
</feature>
<gene>
    <name evidence="3" type="ORF">P43SY_007164</name>
</gene>
<keyword evidence="1" id="KW-1133">Transmembrane helix</keyword>
<dbReference type="EMBL" id="JAKCXM010000285">
    <property type="protein sequence ID" value="KAJ0396674.1"/>
    <property type="molecule type" value="Genomic_DNA"/>
</dbReference>
<feature type="signal peptide" evidence="2">
    <location>
        <begin position="1"/>
        <end position="23"/>
    </location>
</feature>
<evidence type="ECO:0008006" key="5">
    <source>
        <dbReference type="Google" id="ProtNLM"/>
    </source>
</evidence>
<feature type="transmembrane region" description="Helical" evidence="1">
    <location>
        <begin position="39"/>
        <end position="60"/>
    </location>
</feature>
<feature type="transmembrane region" description="Helical" evidence="1">
    <location>
        <begin position="157"/>
        <end position="181"/>
    </location>
</feature>
<sequence length="431" mass="46457">MAQVLPNAAVAVVSAWLLTWVVAQGNVLSGHAPQSQSPASFSAAATFWLVFVHAVGTVVVQAAPLQRRRSESRVASSLASCVARLLRRLWLPLVLTLLGTVAIAAVVVSTAPPTVQRARLHVQALRTHLRGSLLLGFVLVPLAVVHASSQLSLSSSLAVWVFSVASVVLKLLVGETILRLLRLRREGRRRKTTTPAAAAAAAAAAAQRPVAMHVLVAVPIVLIETQIRFYLVRLTSQRPTLHGARDNETSRSTSQLVTLLLAAVELAMRLGKLWYMTRKISRRLARVQRHSDGGTFEAFEQWKASVLSFHAASMQADMYAEYIAIGCSFAIYVFLDSHPQYVVDTRPPPSGLSLSRESAELVGLQLAVEVVVDVLCVCMALACGVPCRASPQAKRFFLVLFTSCALGNVTISAAMYIEPRGSAAARPSTQY</sequence>
<feature type="transmembrane region" description="Helical" evidence="1">
    <location>
        <begin position="362"/>
        <end position="384"/>
    </location>
</feature>
<feature type="chain" id="PRO_5041943323" description="Transmembrane protein" evidence="2">
    <location>
        <begin position="24"/>
        <end position="431"/>
    </location>
</feature>
<evidence type="ECO:0000313" key="3">
    <source>
        <dbReference type="EMBL" id="KAJ0396674.1"/>
    </source>
</evidence>
<keyword evidence="1" id="KW-0472">Membrane</keyword>
<organism evidence="3 4">
    <name type="scientific">Pythium insidiosum</name>
    <name type="common">Pythiosis disease agent</name>
    <dbReference type="NCBI Taxonomy" id="114742"/>
    <lineage>
        <taxon>Eukaryota</taxon>
        <taxon>Sar</taxon>
        <taxon>Stramenopiles</taxon>
        <taxon>Oomycota</taxon>
        <taxon>Peronosporomycetes</taxon>
        <taxon>Pythiales</taxon>
        <taxon>Pythiaceae</taxon>
        <taxon>Pythium</taxon>
    </lineage>
</organism>
<reference evidence="3" key="1">
    <citation type="submission" date="2021-12" db="EMBL/GenBank/DDBJ databases">
        <title>Prjna785345.</title>
        <authorList>
            <person name="Rujirawat T."/>
            <person name="Krajaejun T."/>
        </authorList>
    </citation>
    <scope>NUCLEOTIDE SEQUENCE</scope>
    <source>
        <strain evidence="3">Pi057C3</strain>
    </source>
</reference>
<name>A0AAD5LEC5_PYTIN</name>
<evidence type="ECO:0000256" key="1">
    <source>
        <dbReference type="SAM" id="Phobius"/>
    </source>
</evidence>
<evidence type="ECO:0000313" key="4">
    <source>
        <dbReference type="Proteomes" id="UP001209570"/>
    </source>
</evidence>
<protein>
    <recommendedName>
        <fullName evidence="5">Transmembrane protein</fullName>
    </recommendedName>
</protein>
<feature type="transmembrane region" description="Helical" evidence="1">
    <location>
        <begin position="396"/>
        <end position="417"/>
    </location>
</feature>
<accession>A0AAD5LEC5</accession>
<comment type="caution">
    <text evidence="3">The sequence shown here is derived from an EMBL/GenBank/DDBJ whole genome shotgun (WGS) entry which is preliminary data.</text>
</comment>
<dbReference type="AlphaFoldDB" id="A0AAD5LEC5"/>
<keyword evidence="1" id="KW-0812">Transmembrane</keyword>
<keyword evidence="2" id="KW-0732">Signal</keyword>
<feature type="transmembrane region" description="Helical" evidence="1">
    <location>
        <begin position="93"/>
        <end position="111"/>
    </location>
</feature>